<dbReference type="InterPro" id="IPR051678">
    <property type="entry name" value="AGP_Transferase"/>
</dbReference>
<feature type="domain" description="Aminoglycoside phosphotransferase" evidence="1">
    <location>
        <begin position="36"/>
        <end position="255"/>
    </location>
</feature>
<evidence type="ECO:0000313" key="3">
    <source>
        <dbReference type="Proteomes" id="UP001597383"/>
    </source>
</evidence>
<dbReference type="Pfam" id="PF01636">
    <property type="entry name" value="APH"/>
    <property type="match status" value="1"/>
</dbReference>
<reference evidence="3" key="1">
    <citation type="journal article" date="2019" name="Int. J. Syst. Evol. Microbiol.">
        <title>The Global Catalogue of Microorganisms (GCM) 10K type strain sequencing project: providing services to taxonomists for standard genome sequencing and annotation.</title>
        <authorList>
            <consortium name="The Broad Institute Genomics Platform"/>
            <consortium name="The Broad Institute Genome Sequencing Center for Infectious Disease"/>
            <person name="Wu L."/>
            <person name="Ma J."/>
        </authorList>
    </citation>
    <scope>NUCLEOTIDE SEQUENCE [LARGE SCALE GENOMIC DNA]</scope>
    <source>
        <strain evidence="3">R28</strain>
    </source>
</reference>
<organism evidence="2 3">
    <name type="scientific">Ornithinibacillus salinisoli</name>
    <dbReference type="NCBI Taxonomy" id="1848459"/>
    <lineage>
        <taxon>Bacteria</taxon>
        <taxon>Bacillati</taxon>
        <taxon>Bacillota</taxon>
        <taxon>Bacilli</taxon>
        <taxon>Bacillales</taxon>
        <taxon>Bacillaceae</taxon>
        <taxon>Ornithinibacillus</taxon>
    </lineage>
</organism>
<dbReference type="Gene3D" id="3.90.1200.10">
    <property type="match status" value="1"/>
</dbReference>
<proteinExistence type="predicted"/>
<dbReference type="Proteomes" id="UP001597383">
    <property type="component" value="Unassembled WGS sequence"/>
</dbReference>
<dbReference type="InterPro" id="IPR011009">
    <property type="entry name" value="Kinase-like_dom_sf"/>
</dbReference>
<sequence>MKENWERTKPLYTLSKKEIEELLQSFMSNKKLESAELLGGGLVNSNYKLQIESLENPLVLRISNEKNCKLENSLHRKLHKHLPVPEIYYSEIQGNQSFSIMEWREGIQLKKIMYSNDINAIKQSAFSVGSWLSEIRKNTFKESGFFNEDLEVNDPLKITPNSFLSFMEGFLFDGHTSHWLGKELTSELWEFALKNNHYLYNIDESPALVHSDYNGLNILISENKEQCKVTGIIDWEFAFAGPVHVDIGNMLRYENFPHIDVFEHAFIEGLQSGGVILQQEWKRISKLVDLVSLCDLLNNSYIGANRVKDIKQLISQTISNWKDY</sequence>
<dbReference type="SUPFAM" id="SSF56112">
    <property type="entry name" value="Protein kinase-like (PK-like)"/>
    <property type="match status" value="1"/>
</dbReference>
<dbReference type="PANTHER" id="PTHR21310:SF15">
    <property type="entry name" value="AMINOGLYCOSIDE PHOSPHOTRANSFERASE DOMAIN-CONTAINING PROTEIN"/>
    <property type="match status" value="1"/>
</dbReference>
<keyword evidence="3" id="KW-1185">Reference proteome</keyword>
<gene>
    <name evidence="2" type="ORF">ACFSJF_13970</name>
</gene>
<dbReference type="InterPro" id="IPR002575">
    <property type="entry name" value="Aminoglycoside_PTrfase"/>
</dbReference>
<evidence type="ECO:0000313" key="2">
    <source>
        <dbReference type="EMBL" id="MFD2045382.1"/>
    </source>
</evidence>
<dbReference type="PANTHER" id="PTHR21310">
    <property type="entry name" value="AMINOGLYCOSIDE PHOSPHOTRANSFERASE-RELATED-RELATED"/>
    <property type="match status" value="1"/>
</dbReference>
<dbReference type="RefSeq" id="WP_377558024.1">
    <property type="nucleotide sequence ID" value="NZ_JBHUHQ010000019.1"/>
</dbReference>
<accession>A0ABW4W1I7</accession>
<comment type="caution">
    <text evidence="2">The sequence shown here is derived from an EMBL/GenBank/DDBJ whole genome shotgun (WGS) entry which is preliminary data.</text>
</comment>
<dbReference type="Gene3D" id="3.30.200.20">
    <property type="entry name" value="Phosphorylase Kinase, domain 1"/>
    <property type="match status" value="1"/>
</dbReference>
<evidence type="ECO:0000259" key="1">
    <source>
        <dbReference type="Pfam" id="PF01636"/>
    </source>
</evidence>
<protein>
    <submittedName>
        <fullName evidence="2">Phosphotransferase family protein</fullName>
    </submittedName>
</protein>
<name>A0ABW4W1I7_9BACI</name>
<dbReference type="EMBL" id="JBHUHQ010000019">
    <property type="protein sequence ID" value="MFD2045382.1"/>
    <property type="molecule type" value="Genomic_DNA"/>
</dbReference>